<organism evidence="2 3">
    <name type="scientific">Plutella xylostella</name>
    <name type="common">Diamondback moth</name>
    <name type="synonym">Plutella maculipennis</name>
    <dbReference type="NCBI Taxonomy" id="51655"/>
    <lineage>
        <taxon>Eukaryota</taxon>
        <taxon>Metazoa</taxon>
        <taxon>Ecdysozoa</taxon>
        <taxon>Arthropoda</taxon>
        <taxon>Hexapoda</taxon>
        <taxon>Insecta</taxon>
        <taxon>Pterygota</taxon>
        <taxon>Neoptera</taxon>
        <taxon>Endopterygota</taxon>
        <taxon>Lepidoptera</taxon>
        <taxon>Glossata</taxon>
        <taxon>Ditrysia</taxon>
        <taxon>Yponomeutoidea</taxon>
        <taxon>Plutellidae</taxon>
        <taxon>Plutella</taxon>
    </lineage>
</organism>
<name>A0A8S4F5A2_PLUXY</name>
<evidence type="ECO:0000259" key="1">
    <source>
        <dbReference type="PROSITE" id="PS51352"/>
    </source>
</evidence>
<dbReference type="InterPro" id="IPR013766">
    <property type="entry name" value="Thioredoxin_domain"/>
</dbReference>
<dbReference type="AlphaFoldDB" id="A0A8S4F5A2"/>
<dbReference type="Proteomes" id="UP000653454">
    <property type="component" value="Unassembled WGS sequence"/>
</dbReference>
<dbReference type="InterPro" id="IPR051766">
    <property type="entry name" value="TXND_domain-containing"/>
</dbReference>
<proteinExistence type="predicted"/>
<dbReference type="SUPFAM" id="SSF52833">
    <property type="entry name" value="Thioredoxin-like"/>
    <property type="match status" value="1"/>
</dbReference>
<dbReference type="PANTHER" id="PTHR46135:SF3">
    <property type="entry name" value="NME_NM23 FAMILY MEMBER 8"/>
    <property type="match status" value="1"/>
</dbReference>
<dbReference type="CDD" id="cd02948">
    <property type="entry name" value="TRX_NDPK"/>
    <property type="match status" value="1"/>
</dbReference>
<comment type="caution">
    <text evidence="2">The sequence shown here is derived from an EMBL/GenBank/DDBJ whole genome shotgun (WGS) entry which is preliminary data.</text>
</comment>
<feature type="domain" description="Thioredoxin" evidence="1">
    <location>
        <begin position="24"/>
        <end position="139"/>
    </location>
</feature>
<gene>
    <name evidence="2" type="ORF">PLXY2_LOCUS7422</name>
</gene>
<dbReference type="Gene3D" id="3.40.30.10">
    <property type="entry name" value="Glutaredoxin"/>
    <property type="match status" value="1"/>
</dbReference>
<protein>
    <submittedName>
        <fullName evidence="2">(diamondback moth) hypothetical protein</fullName>
    </submittedName>
</protein>
<dbReference type="InterPro" id="IPR036249">
    <property type="entry name" value="Thioredoxin-like_sf"/>
</dbReference>
<dbReference type="PROSITE" id="PS51352">
    <property type="entry name" value="THIOREDOXIN_2"/>
    <property type="match status" value="1"/>
</dbReference>
<reference evidence="2" key="1">
    <citation type="submission" date="2020-11" db="EMBL/GenBank/DDBJ databases">
        <authorList>
            <person name="Whiteford S."/>
        </authorList>
    </citation>
    <scope>NUCLEOTIDE SEQUENCE</scope>
</reference>
<dbReference type="InterPro" id="IPR031827">
    <property type="entry name" value="DUF4746"/>
</dbReference>
<dbReference type="EMBL" id="CAJHNJ030000025">
    <property type="protein sequence ID" value="CAG9121810.1"/>
    <property type="molecule type" value="Genomic_DNA"/>
</dbReference>
<accession>A0A8S4F5A2</accession>
<dbReference type="Pfam" id="PF15928">
    <property type="entry name" value="DUF4746"/>
    <property type="match status" value="1"/>
</dbReference>
<evidence type="ECO:0000313" key="3">
    <source>
        <dbReference type="Proteomes" id="UP000653454"/>
    </source>
</evidence>
<dbReference type="Pfam" id="PF00085">
    <property type="entry name" value="Thioredoxin"/>
    <property type="match status" value="1"/>
</dbReference>
<dbReference type="PANTHER" id="PTHR46135">
    <property type="entry name" value="NME/NM23 FAMILY MEMBER 8"/>
    <property type="match status" value="1"/>
</dbReference>
<sequence>MSVEEGPRPTLTQLVAANAAAAAAGAGKKAAQVQLQAELNTDEDWRKFLLRDGLLVVDVYSEWCGPCIGMVGNLKKIKVEIGGDNLHLAIAKADTIEVLKRFRNRSEPTWMFIAAGQLLNVVFGADAPRLARTIEQELKYEELARKGERTRPSRLPHELTPEEQVVAEALAARAEAKQAREREAVLSAREARREARARRLEAHFAEVCPVLMMPHSQKHLRKVADALEPLEISSRREARTRRLEAHFAEVCPVLMMPHSQKHLRKVADALEPLGVTVADKCPLLVGAEGARILAVEDPTLGAPPALAALVERPSLTLLLKKLPEKDGDVLELVRRGLCGDGLPDEEKPKKTVLEELTAEGVPGLFVPADRHARAVALDLLFPKMVGSVVEPPAPPEPPHIALVYGAWQRRAVLAAAAALTPFPAAPAPAAPVVLRYGFFADASVEEPRLLCKTLEKYEERPEKDYCETLVLMAAVGPADPVLSGPSPSGPPATLLAL</sequence>
<evidence type="ECO:0000313" key="2">
    <source>
        <dbReference type="EMBL" id="CAG9121810.1"/>
    </source>
</evidence>
<keyword evidence="3" id="KW-1185">Reference proteome</keyword>